<dbReference type="SMART" id="SM00822">
    <property type="entry name" value="PKS_KR"/>
    <property type="match status" value="1"/>
</dbReference>
<dbReference type="InterPro" id="IPR020904">
    <property type="entry name" value="Sc_DH/Rdtase_CS"/>
</dbReference>
<keyword evidence="2" id="KW-0560">Oxidoreductase</keyword>
<dbReference type="NCBIfam" id="NF006565">
    <property type="entry name" value="PRK09072.1"/>
    <property type="match status" value="1"/>
</dbReference>
<dbReference type="GO" id="GO:0016020">
    <property type="term" value="C:membrane"/>
    <property type="evidence" value="ECO:0007669"/>
    <property type="project" value="TreeGrafter"/>
</dbReference>
<dbReference type="OrthoDB" id="7301144at2"/>
<dbReference type="PRINTS" id="PR00081">
    <property type="entry name" value="GDHRDH"/>
</dbReference>
<dbReference type="PRINTS" id="PR00080">
    <property type="entry name" value="SDRFAMILY"/>
</dbReference>
<dbReference type="EMBL" id="CP005960">
    <property type="protein sequence ID" value="AHZ67867.1"/>
    <property type="molecule type" value="Genomic_DNA"/>
</dbReference>
<gene>
    <name evidence="5" type="ORF">OU5_0788</name>
</gene>
<comment type="similarity">
    <text evidence="1 3">Belongs to the short-chain dehydrogenases/reductases (SDR) family.</text>
</comment>
<name>A0A024E503_9PSED</name>
<dbReference type="AlphaFoldDB" id="A0A024E503"/>
<organism evidence="5 6">
    <name type="scientific">Pseudomonas mandelii JR-1</name>
    <dbReference type="NCBI Taxonomy" id="1147786"/>
    <lineage>
        <taxon>Bacteria</taxon>
        <taxon>Pseudomonadati</taxon>
        <taxon>Pseudomonadota</taxon>
        <taxon>Gammaproteobacteria</taxon>
        <taxon>Pseudomonadales</taxon>
        <taxon>Pseudomonadaceae</taxon>
        <taxon>Pseudomonas</taxon>
    </lineage>
</organism>
<dbReference type="CDD" id="cd05233">
    <property type="entry name" value="SDR_c"/>
    <property type="match status" value="1"/>
</dbReference>
<dbReference type="RefSeq" id="WP_010459589.1">
    <property type="nucleotide sequence ID" value="NZ_CP005960.1"/>
</dbReference>
<dbReference type="HOGENOM" id="CLU_010194_2_1_6"/>
<proteinExistence type="inferred from homology"/>
<dbReference type="GO" id="GO:0016491">
    <property type="term" value="F:oxidoreductase activity"/>
    <property type="evidence" value="ECO:0007669"/>
    <property type="project" value="UniProtKB-KW"/>
</dbReference>
<evidence type="ECO:0000256" key="3">
    <source>
        <dbReference type="RuleBase" id="RU000363"/>
    </source>
</evidence>
<feature type="domain" description="Ketoreductase" evidence="4">
    <location>
        <begin position="6"/>
        <end position="182"/>
    </location>
</feature>
<evidence type="ECO:0000256" key="2">
    <source>
        <dbReference type="ARBA" id="ARBA00023002"/>
    </source>
</evidence>
<dbReference type="PANTHER" id="PTHR44196:SF1">
    <property type="entry name" value="DEHYDROGENASE_REDUCTASE SDR FAMILY MEMBER 7B"/>
    <property type="match status" value="1"/>
</dbReference>
<dbReference type="InterPro" id="IPR036291">
    <property type="entry name" value="NAD(P)-bd_dom_sf"/>
</dbReference>
<reference evidence="5 6" key="1">
    <citation type="journal article" date="2012" name="J. Bacteriol.">
        <title>Genome sequence of cold-adapted Pseudomonas mandelii strain JR-1.</title>
        <authorList>
            <person name="Jang S.H."/>
            <person name="Kim J."/>
            <person name="Kim J."/>
            <person name="Hong S."/>
            <person name="Lee C."/>
        </authorList>
    </citation>
    <scope>NUCLEOTIDE SEQUENCE [LARGE SCALE GENOMIC DNA]</scope>
    <source>
        <strain evidence="5 6">JR-1</strain>
    </source>
</reference>
<dbReference type="InterPro" id="IPR057326">
    <property type="entry name" value="KR_dom"/>
</dbReference>
<dbReference type="SUPFAM" id="SSF51735">
    <property type="entry name" value="NAD(P)-binding Rossmann-fold domains"/>
    <property type="match status" value="1"/>
</dbReference>
<dbReference type="InterPro" id="IPR002347">
    <property type="entry name" value="SDR_fam"/>
</dbReference>
<evidence type="ECO:0000313" key="6">
    <source>
        <dbReference type="Proteomes" id="UP000026913"/>
    </source>
</evidence>
<dbReference type="GeneID" id="46432977"/>
<dbReference type="Gene3D" id="3.40.50.720">
    <property type="entry name" value="NAD(P)-binding Rossmann-like Domain"/>
    <property type="match status" value="1"/>
</dbReference>
<evidence type="ECO:0000259" key="4">
    <source>
        <dbReference type="SMART" id="SM00822"/>
    </source>
</evidence>
<dbReference type="PANTHER" id="PTHR44196">
    <property type="entry name" value="DEHYDROGENASE/REDUCTASE SDR FAMILY MEMBER 7B"/>
    <property type="match status" value="1"/>
</dbReference>
<dbReference type="PROSITE" id="PS00061">
    <property type="entry name" value="ADH_SHORT"/>
    <property type="match status" value="1"/>
</dbReference>
<evidence type="ECO:0000313" key="5">
    <source>
        <dbReference type="EMBL" id="AHZ67867.1"/>
    </source>
</evidence>
<sequence length="269" mass="29123">MKLHDARVVLTGASGGIGLAIATALCASGARVLAVARHQEPLRPLLERYPQNLCWVGADLTVLSDRRKVLTAAESIGGINLLINAAGINHFAMLEQLEDSDIHAMMALNISAPICLTKTLLPLLKQAESAMVVNVGSTYGSIGYPGYASYCATKFALRGFSEALRRELADTRVSVLYVAPRATRTSMNSPAAQALNDALKANVDDPQTVAAAVMHAIAGDRRDLYLGWPERFFVRLNSLLPNLVDRGLRKQLPLIRRLSQKPDNETLKP</sequence>
<dbReference type="Pfam" id="PF00106">
    <property type="entry name" value="adh_short"/>
    <property type="match status" value="1"/>
</dbReference>
<evidence type="ECO:0000256" key="1">
    <source>
        <dbReference type="ARBA" id="ARBA00006484"/>
    </source>
</evidence>
<dbReference type="Proteomes" id="UP000026913">
    <property type="component" value="Chromosome"/>
</dbReference>
<dbReference type="KEGG" id="pman:OU5_0788"/>
<protein>
    <submittedName>
        <fullName evidence="5">Short chain dehydrogenase</fullName>
    </submittedName>
</protein>
<accession>A0A024E503</accession>